<name>A0A5S5CGM0_9BACL</name>
<organism evidence="2 3">
    <name type="scientific">Paenibacillus methanolicus</name>
    <dbReference type="NCBI Taxonomy" id="582686"/>
    <lineage>
        <taxon>Bacteria</taxon>
        <taxon>Bacillati</taxon>
        <taxon>Bacillota</taxon>
        <taxon>Bacilli</taxon>
        <taxon>Bacillales</taxon>
        <taxon>Paenibacillaceae</taxon>
        <taxon>Paenibacillus</taxon>
    </lineage>
</organism>
<evidence type="ECO:0000313" key="2">
    <source>
        <dbReference type="EMBL" id="TYP78259.1"/>
    </source>
</evidence>
<evidence type="ECO:0000313" key="3">
    <source>
        <dbReference type="Proteomes" id="UP000323257"/>
    </source>
</evidence>
<keyword evidence="1" id="KW-0472">Membrane</keyword>
<keyword evidence="1" id="KW-0812">Transmembrane</keyword>
<dbReference type="Proteomes" id="UP000323257">
    <property type="component" value="Unassembled WGS sequence"/>
</dbReference>
<feature type="transmembrane region" description="Helical" evidence="1">
    <location>
        <begin position="179"/>
        <end position="197"/>
    </location>
</feature>
<dbReference type="EMBL" id="VNHS01000002">
    <property type="protein sequence ID" value="TYP78259.1"/>
    <property type="molecule type" value="Genomic_DNA"/>
</dbReference>
<comment type="caution">
    <text evidence="2">The sequence shown here is derived from an EMBL/GenBank/DDBJ whole genome shotgun (WGS) entry which is preliminary data.</text>
</comment>
<protein>
    <submittedName>
        <fullName evidence="2">Uncharacterized protein</fullName>
    </submittedName>
</protein>
<evidence type="ECO:0000256" key="1">
    <source>
        <dbReference type="SAM" id="Phobius"/>
    </source>
</evidence>
<keyword evidence="1" id="KW-1133">Transmembrane helix</keyword>
<accession>A0A5S5CGM0</accession>
<reference evidence="2 3" key="1">
    <citation type="submission" date="2019-07" db="EMBL/GenBank/DDBJ databases">
        <title>Genomic Encyclopedia of Type Strains, Phase III (KMG-III): the genomes of soil and plant-associated and newly described type strains.</title>
        <authorList>
            <person name="Whitman W."/>
        </authorList>
    </citation>
    <scope>NUCLEOTIDE SEQUENCE [LARGE SCALE GENOMIC DNA]</scope>
    <source>
        <strain evidence="2 3">BL24</strain>
    </source>
</reference>
<keyword evidence="3" id="KW-1185">Reference proteome</keyword>
<dbReference type="AlphaFoldDB" id="A0A5S5CGM0"/>
<proteinExistence type="predicted"/>
<sequence>MPKNREATSHLDFKLRLVALLALALLALALSTLVSFGSTAHALSCVEREGGPQETLKLYGGAVFGEVKQVKNDQEGFVGTIETVRNVLLDVKQSWNLALDSQVIVATDFTWGFDFKKGQSYLIYVYDDHGRLASDPCSPTYMLNDLAEATQLLGNGLPPGDQVNLAYKMWFMTDTDLDLLIVVGAAVLVVALAVVGVRRFRGKRRR</sequence>
<dbReference type="RefSeq" id="WP_148928697.1">
    <property type="nucleotide sequence ID" value="NZ_VNHS01000002.1"/>
</dbReference>
<gene>
    <name evidence="2" type="ORF">BCM02_102836</name>
</gene>
<dbReference type="OrthoDB" id="8221747at2"/>